<sequence length="157" mass="17637">MRRSVMIFTSLILLSNSVALAVKLKVVSDLYKESESLRSIAQKESPLKFEKIKDLEKSFKSALDQYEKENPKAGDKAEQEVSLLFYTLEPVFKLANSKEIKTSDCLKVRQEVKTGDSMGRPEGSLASKQADEAYKWLDILCPEDVGKDTVEKDPTAN</sequence>
<dbReference type="Proteomes" id="UP001152321">
    <property type="component" value="Unassembled WGS sequence"/>
</dbReference>
<feature type="chain" id="PRO_5047412858" evidence="1">
    <location>
        <begin position="22"/>
        <end position="157"/>
    </location>
</feature>
<organism evidence="2 3">
    <name type="scientific">Bdellovibrio svalbardensis</name>
    <dbReference type="NCBI Taxonomy" id="2972972"/>
    <lineage>
        <taxon>Bacteria</taxon>
        <taxon>Pseudomonadati</taxon>
        <taxon>Bdellovibrionota</taxon>
        <taxon>Bdellovibrionia</taxon>
        <taxon>Bdellovibrionales</taxon>
        <taxon>Pseudobdellovibrionaceae</taxon>
        <taxon>Bdellovibrio</taxon>
    </lineage>
</organism>
<dbReference type="EMBL" id="JANRMI010000007">
    <property type="protein sequence ID" value="MDG0818221.1"/>
    <property type="molecule type" value="Genomic_DNA"/>
</dbReference>
<name>A0ABT6DQW9_9BACT</name>
<dbReference type="RefSeq" id="WP_277579697.1">
    <property type="nucleotide sequence ID" value="NZ_JANRMI010000007.1"/>
</dbReference>
<proteinExistence type="predicted"/>
<reference evidence="2" key="1">
    <citation type="submission" date="2022-08" db="EMBL/GenBank/DDBJ databases">
        <title>Novel Bdellovibrio Species Isolated from Svalbard: Designation Bdellovibrio svalbardensis.</title>
        <authorList>
            <person name="Mitchell R.J."/>
            <person name="Choi S.Y."/>
        </authorList>
    </citation>
    <scope>NUCLEOTIDE SEQUENCE</scope>
    <source>
        <strain evidence="2">PAP01</strain>
    </source>
</reference>
<evidence type="ECO:0000313" key="2">
    <source>
        <dbReference type="EMBL" id="MDG0818221.1"/>
    </source>
</evidence>
<gene>
    <name evidence="2" type="ORF">NWE73_17700</name>
</gene>
<keyword evidence="1" id="KW-0732">Signal</keyword>
<feature type="signal peptide" evidence="1">
    <location>
        <begin position="1"/>
        <end position="21"/>
    </location>
</feature>
<accession>A0ABT6DQW9</accession>
<keyword evidence="3" id="KW-1185">Reference proteome</keyword>
<protein>
    <submittedName>
        <fullName evidence="2">Uncharacterized protein</fullName>
    </submittedName>
</protein>
<evidence type="ECO:0000256" key="1">
    <source>
        <dbReference type="SAM" id="SignalP"/>
    </source>
</evidence>
<comment type="caution">
    <text evidence="2">The sequence shown here is derived from an EMBL/GenBank/DDBJ whole genome shotgun (WGS) entry which is preliminary data.</text>
</comment>
<evidence type="ECO:0000313" key="3">
    <source>
        <dbReference type="Proteomes" id="UP001152321"/>
    </source>
</evidence>